<dbReference type="RefSeq" id="WP_092053035.1">
    <property type="nucleotide sequence ID" value="NZ_FOQD01000014.1"/>
</dbReference>
<dbReference type="OrthoDB" id="242313at2"/>
<accession>A0A1I3MUN9</accession>
<evidence type="ECO:0000313" key="2">
    <source>
        <dbReference type="Proteomes" id="UP000199518"/>
    </source>
</evidence>
<dbReference type="InterPro" id="IPR011990">
    <property type="entry name" value="TPR-like_helical_dom_sf"/>
</dbReference>
<gene>
    <name evidence="1" type="ORF">SAMN05421753_114118</name>
</gene>
<dbReference type="EMBL" id="FOQD01000014">
    <property type="protein sequence ID" value="SFJ00824.1"/>
    <property type="molecule type" value="Genomic_DNA"/>
</dbReference>
<name>A0A1I3MUN9_9PLAN</name>
<sequence length="712" mass="79491">MDSYALCPCGSGKKVKFCCQPILTEMAKIEKLQENNQPRMALQLIDKLLKDHPQNAWLVNQRAMALIADERNEEARDGLVAFLRKNPEHPLSNGLLALAMTEIEPIDQCKKVIHRAFLKSMSAEPRIVAILAGKLVDYFMSAGHDMAARQHMAVVLRLEGEQERQRTLMAMLEFDSDTGIPYPLRGAHPMPIYQPSEALAPQVKKAQRLYVHACFSEAADLLDQVVQQDANSPELWHTIGLMRAWDGDEKRAAAALHQASTLYTDPEKAIDVETISQLLLRRQRENTIPAVVRTFDVESLSRLLTRLDNEDRLCRMPLQEQAVMSGVSAAYDVLDRPVPGTSELASATLDSVPRSIGQITLFDQDQEGNAPQAHVNALLGERLDESLKIFERAAGELAKPAAKEEGDDEVLGWYSKEDIALNDTAFFPPQTPSRVRNVLRRQFVEKSVPQIWLETPLAVLGGKSPSQAAGDESLKVSLTAAVRVLDSFMDRRGVMLDVAALREQLKLAPPTPIAVAEDKDVNTFSLPQLLRLETKPLSDEMFERLLQRAIVIKHSGLGYRLLSEFVNDRPQLVEKKSQEAEQAYITLSDLASRSMRDEDAFEWLSKGFQFSKAHGNAFETQLMWKMREVSLRARDTDDPAFKAVLLEVWNHYGAKLPAVRARLEEFVRALGVEAPWQSAILTPQAAGAAGNPIWTAETQSTASGEKKLWLPD</sequence>
<dbReference type="AlphaFoldDB" id="A0A1I3MUN9"/>
<dbReference type="Gene3D" id="1.25.40.10">
    <property type="entry name" value="Tetratricopeptide repeat domain"/>
    <property type="match status" value="2"/>
</dbReference>
<organism evidence="1 2">
    <name type="scientific">Planctomicrobium piriforme</name>
    <dbReference type="NCBI Taxonomy" id="1576369"/>
    <lineage>
        <taxon>Bacteria</taxon>
        <taxon>Pseudomonadati</taxon>
        <taxon>Planctomycetota</taxon>
        <taxon>Planctomycetia</taxon>
        <taxon>Planctomycetales</taxon>
        <taxon>Planctomycetaceae</taxon>
        <taxon>Planctomicrobium</taxon>
    </lineage>
</organism>
<proteinExistence type="predicted"/>
<keyword evidence="2" id="KW-1185">Reference proteome</keyword>
<protein>
    <recommendedName>
        <fullName evidence="3">SEC-C motif-containing protein</fullName>
    </recommendedName>
</protein>
<reference evidence="2" key="1">
    <citation type="submission" date="2016-10" db="EMBL/GenBank/DDBJ databases">
        <authorList>
            <person name="Varghese N."/>
            <person name="Submissions S."/>
        </authorList>
    </citation>
    <scope>NUCLEOTIDE SEQUENCE [LARGE SCALE GENOMIC DNA]</scope>
    <source>
        <strain evidence="2">DSM 26348</strain>
    </source>
</reference>
<evidence type="ECO:0000313" key="1">
    <source>
        <dbReference type="EMBL" id="SFJ00824.1"/>
    </source>
</evidence>
<evidence type="ECO:0008006" key="3">
    <source>
        <dbReference type="Google" id="ProtNLM"/>
    </source>
</evidence>
<dbReference type="Proteomes" id="UP000199518">
    <property type="component" value="Unassembled WGS sequence"/>
</dbReference>
<dbReference type="SUPFAM" id="SSF48452">
    <property type="entry name" value="TPR-like"/>
    <property type="match status" value="1"/>
</dbReference>
<dbReference type="STRING" id="1576369.SAMN05421753_114118"/>